<feature type="compositionally biased region" description="Gly residues" evidence="1">
    <location>
        <begin position="296"/>
        <end position="310"/>
    </location>
</feature>
<evidence type="ECO:0000256" key="2">
    <source>
        <dbReference type="SAM" id="Phobius"/>
    </source>
</evidence>
<dbReference type="VEuPathDB" id="FungiDB:P175DRAFT_0492041"/>
<keyword evidence="2" id="KW-0812">Transmembrane</keyword>
<reference evidence="3 4" key="1">
    <citation type="submission" date="2015-02" db="EMBL/GenBank/DDBJ databases">
        <title>Draft Genome Sequences of Two Closely-Related Aflatoxigenic Aspergillus Species Obtained from the Cote d'Ivoire.</title>
        <authorList>
            <person name="Moore G.G."/>
            <person name="Beltz S.B."/>
            <person name="Mack B.M."/>
        </authorList>
    </citation>
    <scope>NUCLEOTIDE SEQUENCE [LARGE SCALE GENOMIC DNA]</scope>
    <source>
        <strain evidence="3 4">SRRC1432</strain>
    </source>
</reference>
<feature type="compositionally biased region" description="Low complexity" evidence="1">
    <location>
        <begin position="311"/>
        <end position="329"/>
    </location>
</feature>
<feature type="region of interest" description="Disordered" evidence="1">
    <location>
        <begin position="43"/>
        <end position="180"/>
    </location>
</feature>
<feature type="region of interest" description="Disordered" evidence="1">
    <location>
        <begin position="211"/>
        <end position="331"/>
    </location>
</feature>
<feature type="compositionally biased region" description="Polar residues" evidence="1">
    <location>
        <begin position="532"/>
        <end position="542"/>
    </location>
</feature>
<feature type="compositionally biased region" description="Polar residues" evidence="1">
    <location>
        <begin position="426"/>
        <end position="435"/>
    </location>
</feature>
<keyword evidence="2" id="KW-1133">Transmembrane helix</keyword>
<keyword evidence="2" id="KW-0472">Membrane</keyword>
<dbReference type="Proteomes" id="UP000034947">
    <property type="component" value="Unassembled WGS sequence"/>
</dbReference>
<feature type="compositionally biased region" description="Low complexity" evidence="1">
    <location>
        <begin position="211"/>
        <end position="281"/>
    </location>
</feature>
<keyword evidence="4" id="KW-1185">Reference proteome</keyword>
<dbReference type="AlphaFoldDB" id="A0A0F8WHR0"/>
<proteinExistence type="predicted"/>
<evidence type="ECO:0000313" key="3">
    <source>
        <dbReference type="EMBL" id="KKK17320.1"/>
    </source>
</evidence>
<feature type="compositionally biased region" description="Low complexity" evidence="1">
    <location>
        <begin position="70"/>
        <end position="167"/>
    </location>
</feature>
<protein>
    <submittedName>
        <fullName evidence="3">Uncharacterized protein</fullName>
    </submittedName>
</protein>
<dbReference type="OrthoDB" id="5421784at2759"/>
<accession>A0A0F8WHR0</accession>
<evidence type="ECO:0000313" key="4">
    <source>
        <dbReference type="Proteomes" id="UP000034947"/>
    </source>
</evidence>
<sequence>MASHGLSRHGRYERLLRKHRLDTHHHGEKKVLDTRAVLESSEQADEWSSVLDRRQQVESQTTATLPPPESITATTTTAAPDPITTISGSTSSSDPPSDPSVTISTTTAAETSLTSTTTETTVPAETTTDPITSPPSSTSGSTALGTTSNTASTSFTSSTTSPTVSITPRKTTTTPPVNTLGGSIGITLSFQGSSIDIPTAVVSLATLLPSSTSTTSVRDTTSVISSGETSSSSAYSSTTTPITTTTTTPSVTTSSTTTTTPTTPTTTTTTTTSRTSTSTASYPHYSDPSSNSGNSGHSGGTVLGNEGGGSNSTSTVTPSPTGSSSGSGSLDAQTTGKIVGGVVGGVAGATIFFLLLFLLLRRRKKGLLFAAPAGLTEGDGSGAGAGAAEGSTRQMVVRSSNKDSIFGAAYFAPALMKRWRQSRQSAGEESILSSEPSERGFQKISGRKLPTGVQPGLEYSTSGLDAGSPTGSDYSTTLPPVLPRSPISQPPPSVPYGMPLDASYTREAAEDDVVVFRPSPARTPVAGMANPPTGTEASTVRTSGAFPMPPATPSMAIPKRPDALGRSHPSYDGSRGSRFTESL</sequence>
<evidence type="ECO:0000256" key="1">
    <source>
        <dbReference type="SAM" id="MobiDB-lite"/>
    </source>
</evidence>
<comment type="caution">
    <text evidence="3">The sequence shown here is derived from an EMBL/GenBank/DDBJ whole genome shotgun (WGS) entry which is preliminary data.</text>
</comment>
<feature type="transmembrane region" description="Helical" evidence="2">
    <location>
        <begin position="338"/>
        <end position="360"/>
    </location>
</feature>
<feature type="region of interest" description="Disordered" evidence="1">
    <location>
        <begin position="426"/>
        <end position="453"/>
    </location>
</feature>
<gene>
    <name evidence="3" type="ORF">AOCH_002444</name>
</gene>
<name>A0A0F8WHR0_9EURO</name>
<feature type="region of interest" description="Disordered" evidence="1">
    <location>
        <begin position="521"/>
        <end position="583"/>
    </location>
</feature>
<dbReference type="EMBL" id="JYKN01002197">
    <property type="protein sequence ID" value="KKK17320.1"/>
    <property type="molecule type" value="Genomic_DNA"/>
</dbReference>
<feature type="compositionally biased region" description="Polar residues" evidence="1">
    <location>
        <begin position="168"/>
        <end position="180"/>
    </location>
</feature>
<organism evidence="3 4">
    <name type="scientific">Aspergillus ochraceoroseus</name>
    <dbReference type="NCBI Taxonomy" id="138278"/>
    <lineage>
        <taxon>Eukaryota</taxon>
        <taxon>Fungi</taxon>
        <taxon>Dikarya</taxon>
        <taxon>Ascomycota</taxon>
        <taxon>Pezizomycotina</taxon>
        <taxon>Eurotiomycetes</taxon>
        <taxon>Eurotiomycetidae</taxon>
        <taxon>Eurotiales</taxon>
        <taxon>Aspergillaceae</taxon>
        <taxon>Aspergillus</taxon>
        <taxon>Aspergillus subgen. Nidulantes</taxon>
    </lineage>
</organism>